<evidence type="ECO:0000259" key="11">
    <source>
        <dbReference type="PROSITE" id="PS51192"/>
    </source>
</evidence>
<dbReference type="AlphaFoldDB" id="A0A1H9RZ54"/>
<feature type="domain" description="HD Cas3-type" evidence="12">
    <location>
        <begin position="9"/>
        <end position="167"/>
    </location>
</feature>
<dbReference type="Pfam" id="PF22590">
    <property type="entry name" value="Cas3-like_C_2"/>
    <property type="match status" value="1"/>
</dbReference>
<evidence type="ECO:0000313" key="14">
    <source>
        <dbReference type="Proteomes" id="UP000199352"/>
    </source>
</evidence>
<evidence type="ECO:0000256" key="2">
    <source>
        <dbReference type="ARBA" id="ARBA00009046"/>
    </source>
</evidence>
<dbReference type="EMBL" id="FOFR01000015">
    <property type="protein sequence ID" value="SER77964.1"/>
    <property type="molecule type" value="Genomic_DNA"/>
</dbReference>
<dbReference type="SMART" id="SM00487">
    <property type="entry name" value="DEXDc"/>
    <property type="match status" value="1"/>
</dbReference>
<dbReference type="InterPro" id="IPR054712">
    <property type="entry name" value="Cas3-like_dom"/>
</dbReference>
<keyword evidence="3" id="KW-0540">Nuclease</keyword>
<keyword evidence="7" id="KW-0347">Helicase</keyword>
<dbReference type="NCBIfam" id="TIGR01587">
    <property type="entry name" value="cas3_core"/>
    <property type="match status" value="1"/>
</dbReference>
<evidence type="ECO:0000256" key="6">
    <source>
        <dbReference type="ARBA" id="ARBA00022801"/>
    </source>
</evidence>
<dbReference type="Gene3D" id="1.10.3210.30">
    <property type="match status" value="1"/>
</dbReference>
<keyword evidence="4" id="KW-0479">Metal-binding</keyword>
<evidence type="ECO:0000256" key="5">
    <source>
        <dbReference type="ARBA" id="ARBA00022741"/>
    </source>
</evidence>
<gene>
    <name evidence="13" type="ORF">SAMN05216188_115150</name>
</gene>
<dbReference type="InterPro" id="IPR014001">
    <property type="entry name" value="Helicase_ATP-bd"/>
</dbReference>
<comment type="similarity">
    <text evidence="2">In the central section; belongs to the CRISPR-associated helicase Cas3 family.</text>
</comment>
<proteinExistence type="inferred from homology"/>
<dbReference type="RefSeq" id="WP_281249454.1">
    <property type="nucleotide sequence ID" value="NZ_FOFR01000015.1"/>
</dbReference>
<dbReference type="InterPro" id="IPR027417">
    <property type="entry name" value="P-loop_NTPase"/>
</dbReference>
<dbReference type="InterPro" id="IPR050079">
    <property type="entry name" value="DEAD_box_RNA_helicase"/>
</dbReference>
<dbReference type="STRING" id="402600.SAMN05216188_115150"/>
<dbReference type="InterPro" id="IPR011545">
    <property type="entry name" value="DEAD/DEAH_box_helicase_dom"/>
</dbReference>
<evidence type="ECO:0000256" key="7">
    <source>
        <dbReference type="ARBA" id="ARBA00022806"/>
    </source>
</evidence>
<name>A0A1H9RZ54_9PSEU</name>
<dbReference type="PROSITE" id="PS51192">
    <property type="entry name" value="HELICASE_ATP_BIND_1"/>
    <property type="match status" value="1"/>
</dbReference>
<dbReference type="Proteomes" id="UP000199352">
    <property type="component" value="Unassembled WGS sequence"/>
</dbReference>
<dbReference type="GO" id="GO:0004518">
    <property type="term" value="F:nuclease activity"/>
    <property type="evidence" value="ECO:0007669"/>
    <property type="project" value="UniProtKB-KW"/>
</dbReference>
<keyword evidence="5" id="KW-0547">Nucleotide-binding</keyword>
<dbReference type="InterPro" id="IPR001650">
    <property type="entry name" value="Helicase_C-like"/>
</dbReference>
<comment type="similarity">
    <text evidence="1">In the N-terminal section; belongs to the CRISPR-associated nuclease Cas3-HD family.</text>
</comment>
<comment type="similarity">
    <text evidence="10">Belongs to the DEAD box helicase family.</text>
</comment>
<dbReference type="SMART" id="SM00490">
    <property type="entry name" value="HELICc"/>
    <property type="match status" value="1"/>
</dbReference>
<dbReference type="PANTHER" id="PTHR47959">
    <property type="entry name" value="ATP-DEPENDENT RNA HELICASE RHLE-RELATED"/>
    <property type="match status" value="1"/>
</dbReference>
<dbReference type="Gene3D" id="3.40.50.300">
    <property type="entry name" value="P-loop containing nucleotide triphosphate hydrolases"/>
    <property type="match status" value="2"/>
</dbReference>
<evidence type="ECO:0000256" key="1">
    <source>
        <dbReference type="ARBA" id="ARBA00006847"/>
    </source>
</evidence>
<feature type="domain" description="Helicase ATP-binding" evidence="11">
    <location>
        <begin position="223"/>
        <end position="400"/>
    </location>
</feature>
<dbReference type="InterPro" id="IPR006474">
    <property type="entry name" value="Helicase_Cas3_CRISPR-ass_core"/>
</dbReference>
<dbReference type="Pfam" id="PF00270">
    <property type="entry name" value="DEAD"/>
    <property type="match status" value="1"/>
</dbReference>
<dbReference type="CDD" id="cd17930">
    <property type="entry name" value="DEXHc_cas3"/>
    <property type="match status" value="1"/>
</dbReference>
<evidence type="ECO:0000256" key="4">
    <source>
        <dbReference type="ARBA" id="ARBA00022723"/>
    </source>
</evidence>
<dbReference type="GO" id="GO:0051607">
    <property type="term" value="P:defense response to virus"/>
    <property type="evidence" value="ECO:0007669"/>
    <property type="project" value="UniProtKB-KW"/>
</dbReference>
<dbReference type="GO" id="GO:0005524">
    <property type="term" value="F:ATP binding"/>
    <property type="evidence" value="ECO:0007669"/>
    <property type="project" value="UniProtKB-KW"/>
</dbReference>
<protein>
    <submittedName>
        <fullName evidence="13">CRISPR-associated helicase, Cas3 family</fullName>
    </submittedName>
</protein>
<keyword evidence="6" id="KW-0378">Hydrolase</keyword>
<organism evidence="13 14">
    <name type="scientific">Lentzea xinjiangensis</name>
    <dbReference type="NCBI Taxonomy" id="402600"/>
    <lineage>
        <taxon>Bacteria</taxon>
        <taxon>Bacillati</taxon>
        <taxon>Actinomycetota</taxon>
        <taxon>Actinomycetes</taxon>
        <taxon>Pseudonocardiales</taxon>
        <taxon>Pseudonocardiaceae</taxon>
        <taxon>Lentzea</taxon>
    </lineage>
</organism>
<dbReference type="GO" id="GO:0016787">
    <property type="term" value="F:hydrolase activity"/>
    <property type="evidence" value="ECO:0007669"/>
    <property type="project" value="UniProtKB-KW"/>
</dbReference>
<evidence type="ECO:0000256" key="10">
    <source>
        <dbReference type="ARBA" id="ARBA00038437"/>
    </source>
</evidence>
<accession>A0A1H9RZ54</accession>
<evidence type="ECO:0000256" key="3">
    <source>
        <dbReference type="ARBA" id="ARBA00022722"/>
    </source>
</evidence>
<dbReference type="InterPro" id="IPR038257">
    <property type="entry name" value="CRISPR-assoc_Cas3_HD_sf"/>
</dbReference>
<evidence type="ECO:0000256" key="9">
    <source>
        <dbReference type="ARBA" id="ARBA00023118"/>
    </source>
</evidence>
<dbReference type="GO" id="GO:0005829">
    <property type="term" value="C:cytosol"/>
    <property type="evidence" value="ECO:0007669"/>
    <property type="project" value="TreeGrafter"/>
</dbReference>
<evidence type="ECO:0000313" key="13">
    <source>
        <dbReference type="EMBL" id="SER77964.1"/>
    </source>
</evidence>
<dbReference type="SUPFAM" id="SSF52540">
    <property type="entry name" value="P-loop containing nucleoside triphosphate hydrolases"/>
    <property type="match status" value="1"/>
</dbReference>
<dbReference type="CDD" id="cd09641">
    <property type="entry name" value="Cas3''_I"/>
    <property type="match status" value="1"/>
</dbReference>
<evidence type="ECO:0000259" key="12">
    <source>
        <dbReference type="PROSITE" id="PS51643"/>
    </source>
</evidence>
<evidence type="ECO:0000256" key="8">
    <source>
        <dbReference type="ARBA" id="ARBA00022840"/>
    </source>
</evidence>
<dbReference type="PROSITE" id="PS51643">
    <property type="entry name" value="HD_CAS3"/>
    <property type="match status" value="1"/>
</dbReference>
<keyword evidence="9" id="KW-0051">Antiviral defense</keyword>
<dbReference type="GO" id="GO:0003724">
    <property type="term" value="F:RNA helicase activity"/>
    <property type="evidence" value="ECO:0007669"/>
    <property type="project" value="TreeGrafter"/>
</dbReference>
<dbReference type="GO" id="GO:0003676">
    <property type="term" value="F:nucleic acid binding"/>
    <property type="evidence" value="ECO:0007669"/>
    <property type="project" value="InterPro"/>
</dbReference>
<dbReference type="GO" id="GO:0046872">
    <property type="term" value="F:metal ion binding"/>
    <property type="evidence" value="ECO:0007669"/>
    <property type="project" value="UniProtKB-KW"/>
</dbReference>
<reference evidence="14" key="1">
    <citation type="submission" date="2016-10" db="EMBL/GenBank/DDBJ databases">
        <authorList>
            <person name="Varghese N."/>
            <person name="Submissions S."/>
        </authorList>
    </citation>
    <scope>NUCLEOTIDE SEQUENCE [LARGE SCALE GENOMIC DNA]</scope>
    <source>
        <strain evidence="14">CGMCC 4.3525</strain>
    </source>
</reference>
<dbReference type="NCBIfam" id="TIGR01596">
    <property type="entry name" value="cas3_HD"/>
    <property type="match status" value="1"/>
</dbReference>
<dbReference type="PANTHER" id="PTHR47959:SF16">
    <property type="entry name" value="CRISPR-ASSOCIATED NUCLEASE_HELICASE CAS3-RELATED"/>
    <property type="match status" value="1"/>
</dbReference>
<sequence length="728" mass="79658">MWAHSPSKVTGRWHSLADHVRSTSRLARRFADVFGAGDLAAALGLVHDAGKAACAWQNKLVVVSATGDRVDINHKNLGAVLVRDRALAAAMAVLGHHGGLKHVQDLAGLSFKPDDGNTLKRFFDEVPEARALAEGPSLLPEAWGESMLLGEMGIRLVFSALVDADHLDTGAHADGLAQPRVAPPADMAKLVRRFEANRAVLLRGRGGSDVDDVRAALYDDVVRRASGEPGVYRLPAPTGSGKTMTAAGFALHHAARHGKARVVVAVPFTTITEQNAGVYRRLLGADMVLEHHSNAELDERRLRLAAENWDAPFVVTTTVQLFDSLFGRKPARSRKLHRLANAVVVLDEVQALPVPLLVPILDALRVLSRHFGTTVLLASATQPSFEHLAVWKSLDIQPLVDDPVELFARLKRVRYEWQLDPQPTLDDIAAQICDERQALAIVNTVAHARTLYRLVAQRRPGAEVVHLSTRMCPRHRERTLTRIRRLLKGKKPVLVVSTQLVEAGVDLDFPVVFRALAPAESLQQAAGRANREGKLPDKGRVVVFDAEDAPVPEFYRAGVGKTRGLFGEGRDPDDPVALEEYYRRLYTGLNVDEARRGAVIQANREELDFRAVADGPHVAGVGSARDRKLAFRMIDEDPVTVIVTTWGKQGHAAGLLSELRAEERSAGALLRELRGYMVPLPRSVASSAQVRALCRPVVAGHDELWEWCGDYDAQVGLDEGEIAKETVW</sequence>
<keyword evidence="14" id="KW-1185">Reference proteome</keyword>
<keyword evidence="8" id="KW-0067">ATP-binding</keyword>
<dbReference type="InterPro" id="IPR006483">
    <property type="entry name" value="CRISPR-assoc_Cas3_HD"/>
</dbReference>